<feature type="domain" description="6-hydroxymethylpterin diphosphokinase MptE-like" evidence="1">
    <location>
        <begin position="190"/>
        <end position="354"/>
    </location>
</feature>
<dbReference type="InterPro" id="IPR002826">
    <property type="entry name" value="MptE-like"/>
</dbReference>
<evidence type="ECO:0000313" key="3">
    <source>
        <dbReference type="EMBL" id="TCT20444.1"/>
    </source>
</evidence>
<dbReference type="PANTHER" id="PTHR41786">
    <property type="entry name" value="MOTILITY ACCESSORY FACTOR MAF"/>
    <property type="match status" value="1"/>
</dbReference>
<gene>
    <name evidence="3" type="ORF">EDD68_1137</name>
</gene>
<proteinExistence type="predicted"/>
<dbReference type="AlphaFoldDB" id="A0A4R3MVS9"/>
<sequence>MFQSNLASISDKKLRELLQQSSSSNTGPYEVFQSRTGDWSLKWGNVHFYSKYNPLREVEQFIRANIDPSAEQYVLFGFGLGYHVEQLMEAEPEKKIAVADITAAPLSMAMHHRDLTHIFANQNITINLFHDLTELQNLLVKYRFAERNTKIIIPKPWIHTIDDTRLKNFFEDIKIHDMSYQRFGTEMEVNFYQNIKQDYCHVTPLLGKFKKYKAALISAGPSLDDCTDTILSLKNKYFLLCVGSAYRTLYQKNIKPDAVIVTDSQKIVLEQFRNLPCDVPMFFLSTTSKETVAYYSGKKIILLQRGYDQSESLAYSQHLPLFDTGGSVATTGLELLIQMGFQEIVFFGQDLAYRGHQSHSLYSSSNKQLLPHSQHTVRANNGKMVNTSRSWNAFRNWIEKKIAEHPEMMFFNTSFTGAEIKGAPYTNALTIENEAQKMTDTNFAKKVMDVIETKI</sequence>
<evidence type="ECO:0000313" key="4">
    <source>
        <dbReference type="Proteomes" id="UP000294650"/>
    </source>
</evidence>
<protein>
    <submittedName>
        <fullName evidence="3">Uncharacterized protein DUF115</fullName>
    </submittedName>
</protein>
<accession>A0A4R3MVS9</accession>
<evidence type="ECO:0000259" key="1">
    <source>
        <dbReference type="Pfam" id="PF01973"/>
    </source>
</evidence>
<evidence type="ECO:0000259" key="2">
    <source>
        <dbReference type="Pfam" id="PF20157"/>
    </source>
</evidence>
<comment type="caution">
    <text evidence="3">The sequence shown here is derived from an EMBL/GenBank/DDBJ whole genome shotgun (WGS) entry which is preliminary data.</text>
</comment>
<dbReference type="OrthoDB" id="5291305at2"/>
<dbReference type="InterPro" id="IPR045376">
    <property type="entry name" value="Maf_N"/>
</dbReference>
<dbReference type="Pfam" id="PF20157">
    <property type="entry name" value="Maf_flag10_N"/>
    <property type="match status" value="1"/>
</dbReference>
<dbReference type="Pfam" id="PF01973">
    <property type="entry name" value="MptE-like"/>
    <property type="match status" value="1"/>
</dbReference>
<dbReference type="EMBL" id="SMAN01000013">
    <property type="protein sequence ID" value="TCT20444.1"/>
    <property type="molecule type" value="Genomic_DNA"/>
</dbReference>
<organism evidence="3 4">
    <name type="scientific">Melghiribacillus thermohalophilus</name>
    <dbReference type="NCBI Taxonomy" id="1324956"/>
    <lineage>
        <taxon>Bacteria</taxon>
        <taxon>Bacillati</taxon>
        <taxon>Bacillota</taxon>
        <taxon>Bacilli</taxon>
        <taxon>Bacillales</taxon>
        <taxon>Bacillaceae</taxon>
        <taxon>Melghiribacillus</taxon>
    </lineage>
</organism>
<keyword evidence="4" id="KW-1185">Reference proteome</keyword>
<name>A0A4R3MVS9_9BACI</name>
<dbReference type="PANTHER" id="PTHR41786:SF1">
    <property type="entry name" value="6-HYDROXYMETHYLPTERIN DIPHOSPHOKINASE MPTE-LIKE DOMAIN-CONTAINING PROTEIN"/>
    <property type="match status" value="1"/>
</dbReference>
<dbReference type="Proteomes" id="UP000294650">
    <property type="component" value="Unassembled WGS sequence"/>
</dbReference>
<reference evidence="3 4" key="1">
    <citation type="submission" date="2019-03" db="EMBL/GenBank/DDBJ databases">
        <title>Genomic Encyclopedia of Type Strains, Phase IV (KMG-IV): sequencing the most valuable type-strain genomes for metagenomic binning, comparative biology and taxonomic classification.</title>
        <authorList>
            <person name="Goeker M."/>
        </authorList>
    </citation>
    <scope>NUCLEOTIDE SEQUENCE [LARGE SCALE GENOMIC DNA]</scope>
    <source>
        <strain evidence="3 4">DSM 25894</strain>
    </source>
</reference>
<dbReference type="RefSeq" id="WP_132372031.1">
    <property type="nucleotide sequence ID" value="NZ_SMAN01000013.1"/>
</dbReference>
<feature type="domain" description="Glycosyltransferase Maf N-terminal" evidence="2">
    <location>
        <begin position="5"/>
        <end position="135"/>
    </location>
</feature>